<organism evidence="1 2">
    <name type="scientific">Maritalea mobilis</name>
    <dbReference type="NCBI Taxonomy" id="483324"/>
    <lineage>
        <taxon>Bacteria</taxon>
        <taxon>Pseudomonadati</taxon>
        <taxon>Pseudomonadota</taxon>
        <taxon>Alphaproteobacteria</taxon>
        <taxon>Hyphomicrobiales</taxon>
        <taxon>Devosiaceae</taxon>
        <taxon>Maritalea</taxon>
    </lineage>
</organism>
<protein>
    <submittedName>
        <fullName evidence="1">Asparaginase</fullName>
    </submittedName>
</protein>
<sequence>MQQTANPVLVEFTRGNWVENRHRAAFCIADSSGRIVASAGDIDHPIFPRSAIKSLQALALFESGAAEKFDLDDRDLALACASHKGEPIHVEGVLRFLDKVGMSADDLECGAHVPSDAAARKALREKGEEPSALHNNCSGKHTGMLAVAKALGVDPKGYIEQDHAVQKLVRACVERAVGDTMSTDRCGRDGCSIPTWASPLRGFAVGFAKLSDPNSDLPDLYKTAGQRLFDACAQNAMLVAGTDRIDTNAMDAFKGQLMMKVGADGVFCGALRGSHLGFALKVDDGSVPAAEAIVAGLVARLADASEEQKKLLAQWSHKTTKNWRGFEVGTAHLSGEFASFF</sequence>
<reference evidence="1 2" key="1">
    <citation type="submission" date="2019-03" db="EMBL/GenBank/DDBJ databases">
        <title>Genomic Encyclopedia of Type Strains, Phase III (KMG-III): the genomes of soil and plant-associated and newly described type strains.</title>
        <authorList>
            <person name="Whitman W."/>
        </authorList>
    </citation>
    <scope>NUCLEOTIDE SEQUENCE [LARGE SCALE GENOMIC DNA]</scope>
    <source>
        <strain evidence="1 2">CGMCC 1.7002</strain>
    </source>
</reference>
<proteinExistence type="predicted"/>
<evidence type="ECO:0000313" key="2">
    <source>
        <dbReference type="Proteomes" id="UP000295391"/>
    </source>
</evidence>
<dbReference type="PANTHER" id="PTHR42110">
    <property type="entry name" value="L-ASPARAGINASE, PUTATIVE (AFU_ORTHOLOGUE AFUA_3G11890)-RELATED"/>
    <property type="match status" value="1"/>
</dbReference>
<dbReference type="Pfam" id="PF06089">
    <property type="entry name" value="Asparaginase_II"/>
    <property type="match status" value="1"/>
</dbReference>
<dbReference type="RefSeq" id="WP_133572515.1">
    <property type="nucleotide sequence ID" value="NZ_SNYR01000002.1"/>
</dbReference>
<dbReference type="AlphaFoldDB" id="A0A4V3DAU8"/>
<dbReference type="EMBL" id="SNYR01000002">
    <property type="protein sequence ID" value="TDQ63864.1"/>
    <property type="molecule type" value="Genomic_DNA"/>
</dbReference>
<dbReference type="Proteomes" id="UP000295391">
    <property type="component" value="Unassembled WGS sequence"/>
</dbReference>
<accession>A0A4V3DAU8</accession>
<evidence type="ECO:0000313" key="1">
    <source>
        <dbReference type="EMBL" id="TDQ63864.1"/>
    </source>
</evidence>
<dbReference type="InterPro" id="IPR010349">
    <property type="entry name" value="Asparaginase_II"/>
</dbReference>
<dbReference type="OrthoDB" id="9780674at2"/>
<gene>
    <name evidence="1" type="ORF">ATL17_1872</name>
</gene>
<dbReference type="PANTHER" id="PTHR42110:SF1">
    <property type="entry name" value="L-ASPARAGINASE, PUTATIVE (AFU_ORTHOLOGUE AFUA_3G11890)-RELATED"/>
    <property type="match status" value="1"/>
</dbReference>
<name>A0A4V3DAU8_9HYPH</name>
<keyword evidence="2" id="KW-1185">Reference proteome</keyword>
<comment type="caution">
    <text evidence="1">The sequence shown here is derived from an EMBL/GenBank/DDBJ whole genome shotgun (WGS) entry which is preliminary data.</text>
</comment>